<dbReference type="CDD" id="cd18808">
    <property type="entry name" value="SF1_C_Upf1"/>
    <property type="match status" value="1"/>
</dbReference>
<name>A0A9C7PW76_9RHOD</name>
<keyword evidence="22" id="KW-0158">Chromosome</keyword>
<dbReference type="PANTHER" id="PTHR10887:SF433">
    <property type="entry name" value="DNA REPLICATION ATP-DEPENDENT HELICASE_NUCLEASE DNA2"/>
    <property type="match status" value="1"/>
</dbReference>
<proteinExistence type="inferred from homology"/>
<sequence length="1317" mass="150853">MDRFVLRGSGCCAPQKTEKNEQVVALKKAKTNRKRNVSSKPITQKRKAQVPLKEDNIESNKEKENQKEIQVDTLDTKTPFPDDLEDIGSQLVIWNDESNIAKLQNSRNMELEKKHETFTRIDEQFKSNTHHETTQDLGFSSPELFQFWKRYGVSRLNIKRRKHLRNRQLQQEENLEIEDADSNLYRRDYTKSDNISNSQPCYSTGIECKDETISSSLLESCEELSPDIVLSLEEWFRKYEQQIGPTKASSERLRVIDVVDNEESRTKLLYLNQMTDECKSLSVLLCDQWYDTIVYKGDIVRVVQVDENNVFQPFPKKFSVDVQIRVDENNNFFILHPDTLISVTCLSNSFTCMRRAVLADWNRFAGVDSISALEGAMIHSLIETGLLHVSNEQIAENNSIIASLLSSLTEQVNYIVDAQLENLYALSADDQVVRSLLLDFVPQVVRWLESSIVNSGSSLQMECYGMRNIKANQVRLIKADTVEETIWSPIWGLKGKIDAIFQIQIEQSQVQRVPFELKTVTEHHSLTPSIAHRAQLLLYSLLLSDRNEQSCDNGLLSYFVRTSQRNSKVPSQQTVLVASTRAELVGLLMTRNEMVRYESHERESAFPPLLQQSQAICRKCNVASSCMILHKLLENGNEDTSRCGPGVELFTQNTWQLTQNHSRYFQHWFHILRKEEQYVQQTRQEIWTLNCEERERQGNCFGGLELVFNEETERPSSASENKAGRWRHTFRRKDSAQPFSFLGFNIVLGDYVVVSGMDAESSWKVGVARGFVCGLSDKSVIIELDSNLYGNSNGQSLSLVKEWRIDKDEMLSGWAIVKTNLQCLFLPQENEGCAKLRSLIVDLEPPRLDKQLHLDFSQYDAFTKLNEEQQTGIVKAFQSLDYMLVHGMPGTGKTAWIVALVEIAVQQGLSVLLCGHTHTSVDNILLRLKHRNVSFLRLGRYDLIHHQLWDSCLYSPNKPKPRSVKEWKQVLETPSVVATTCMGVSHVIFSKRQFDLVVVDEAGQIAEPVCLGPLRMSKGSFVLVGDPYQLPPLMRASKWKENVQSLFERLCLEHPQATVTFCKQYRMAEDIMKLSNQLIYSNQLHCADNQVANRCLATFSNEKYGSYPEWLRRCMDSQSRVVFLDTDALPAREIRNKQCIEETMFSDGPPSSTSTHWNPQEAALIVKIVSNLHLQGLPLEDMGIISPYRAQCSYLYHHLSHWNGRLEVKTVDQFQGRDKPCIIFSFVRSNAEKRVGSLLRDWRRLNVAFTRAQSKCIFVGSLSTLKEGCPFLAKFTSLLQQQDWIVSIPKEEAAITTNVDIHYDDQETTTLEQLVKL</sequence>
<accession>A0A9C7PW76</accession>
<dbReference type="InterPro" id="IPR045055">
    <property type="entry name" value="DNA2/NAM7-like"/>
</dbReference>
<evidence type="ECO:0000256" key="8">
    <source>
        <dbReference type="ARBA" id="ARBA00022741"/>
    </source>
</evidence>
<evidence type="ECO:0000256" key="1">
    <source>
        <dbReference type="ARBA" id="ARBA00001966"/>
    </source>
</evidence>
<evidence type="ECO:0000256" key="6">
    <source>
        <dbReference type="ARBA" id="ARBA00022722"/>
    </source>
</evidence>
<dbReference type="GO" id="GO:0017108">
    <property type="term" value="F:5'-flap endonuclease activity"/>
    <property type="evidence" value="ECO:0007669"/>
    <property type="project" value="UniProtKB-UniRule"/>
</dbReference>
<dbReference type="InterPro" id="IPR047187">
    <property type="entry name" value="SF1_C_Upf1"/>
</dbReference>
<dbReference type="InterPro" id="IPR014808">
    <property type="entry name" value="DNA_replication_fac_Dna2_N"/>
</dbReference>
<evidence type="ECO:0000256" key="7">
    <source>
        <dbReference type="ARBA" id="ARBA00022723"/>
    </source>
</evidence>
<dbReference type="EMBL" id="BQMJ01000029">
    <property type="protein sequence ID" value="GJQ11968.1"/>
    <property type="molecule type" value="Genomic_DNA"/>
</dbReference>
<dbReference type="GO" id="GO:0006281">
    <property type="term" value="P:DNA repair"/>
    <property type="evidence" value="ECO:0007669"/>
    <property type="project" value="UniProtKB-KW"/>
</dbReference>
<keyword evidence="9" id="KW-0255">Endonuclease</keyword>
<evidence type="ECO:0000256" key="10">
    <source>
        <dbReference type="ARBA" id="ARBA00022763"/>
    </source>
</evidence>
<reference evidence="28" key="2">
    <citation type="submission" date="2022-01" db="EMBL/GenBank/DDBJ databases">
        <authorList>
            <person name="Hirooka S."/>
            <person name="Miyagishima S.Y."/>
        </authorList>
    </citation>
    <scope>NUCLEOTIDE SEQUENCE</scope>
    <source>
        <strain evidence="28">NBRC 102759</strain>
    </source>
</reference>
<evidence type="ECO:0000256" key="19">
    <source>
        <dbReference type="ARBA" id="ARBA00023242"/>
    </source>
</evidence>
<keyword evidence="4 22" id="KW-0004">4Fe-4S</keyword>
<feature type="domain" description="DNA2 rift barrel" evidence="27">
    <location>
        <begin position="692"/>
        <end position="792"/>
    </location>
</feature>
<comment type="function">
    <text evidence="22">Key enzyme involved in DNA replication and DNA repair. Involved in Okazaki fragments processing by cleaving long flaps that escape FEN1: flaps that are longer than 27 nucleotides are coated by replication protein A complex (RPA), leading to recruit DNA2 which cleaves the flap until it is too short to bind RPA and becomes a substrate for FEN1. Also involved in 5'-end resection of DNA during double-strand break (DSB) repair by mediating the cleavage of 5'-ssDNA.</text>
</comment>
<dbReference type="InterPro" id="IPR048459">
    <property type="entry name" value="DNA2_Rift"/>
</dbReference>
<dbReference type="Pfam" id="PF21123">
    <property type="entry name" value="Dna2_Rift"/>
    <property type="match status" value="1"/>
</dbReference>
<keyword evidence="19 22" id="KW-0539">Nucleus</keyword>
<keyword evidence="12 22" id="KW-0347">Helicase</keyword>
<feature type="domain" description="DNA2/NAM7 helicase helicase" evidence="25">
    <location>
        <begin position="864"/>
        <end position="949"/>
    </location>
</feature>
<dbReference type="InterPro" id="IPR011604">
    <property type="entry name" value="PDDEXK-like_dom_sf"/>
</dbReference>
<feature type="domain" description="DNA replication factor Dna2 N-terminal" evidence="24">
    <location>
        <begin position="280"/>
        <end position="502"/>
    </location>
</feature>
<evidence type="ECO:0000256" key="13">
    <source>
        <dbReference type="ARBA" id="ARBA00022840"/>
    </source>
</evidence>
<dbReference type="Pfam" id="PF13086">
    <property type="entry name" value="AAA_11"/>
    <property type="match status" value="2"/>
</dbReference>
<comment type="catalytic activity">
    <reaction evidence="21 22">
        <text>ATP + H2O = ADP + phosphate + H(+)</text>
        <dbReference type="Rhea" id="RHEA:13065"/>
        <dbReference type="ChEBI" id="CHEBI:15377"/>
        <dbReference type="ChEBI" id="CHEBI:15378"/>
        <dbReference type="ChEBI" id="CHEBI:30616"/>
        <dbReference type="ChEBI" id="CHEBI:43474"/>
        <dbReference type="ChEBI" id="CHEBI:456216"/>
        <dbReference type="EC" id="3.6.4.12"/>
    </reaction>
</comment>
<evidence type="ECO:0000256" key="21">
    <source>
        <dbReference type="ARBA" id="ARBA00047995"/>
    </source>
</evidence>
<dbReference type="Gene3D" id="3.40.50.300">
    <property type="entry name" value="P-loop containing nucleotide triphosphate hydrolases"/>
    <property type="match status" value="2"/>
</dbReference>
<dbReference type="InterPro" id="IPR041677">
    <property type="entry name" value="DNA2/NAM7_AAA_11"/>
</dbReference>
<keyword evidence="8 22" id="KW-0547">Nucleotide-binding</keyword>
<gene>
    <name evidence="28" type="ORF">GpartN1_g3759.t1</name>
</gene>
<dbReference type="GO" id="GO:0051539">
    <property type="term" value="F:4 iron, 4 sulfur cluster binding"/>
    <property type="evidence" value="ECO:0007669"/>
    <property type="project" value="UniProtKB-UniRule"/>
</dbReference>
<evidence type="ECO:0000259" key="27">
    <source>
        <dbReference type="Pfam" id="PF21123"/>
    </source>
</evidence>
<evidence type="ECO:0000256" key="22">
    <source>
        <dbReference type="RuleBase" id="RU367041"/>
    </source>
</evidence>
<comment type="cofactor">
    <cofactor evidence="1">
        <name>[4Fe-4S] cluster</name>
        <dbReference type="ChEBI" id="CHEBI:49883"/>
    </cofactor>
</comment>
<comment type="similarity">
    <text evidence="3 22">Belongs to the DNA2/NAM7 helicase family.</text>
</comment>
<evidence type="ECO:0000256" key="15">
    <source>
        <dbReference type="ARBA" id="ARBA00023014"/>
    </source>
</evidence>
<keyword evidence="29" id="KW-1185">Reference proteome</keyword>
<dbReference type="Pfam" id="PF08696">
    <property type="entry name" value="Dna2"/>
    <property type="match status" value="1"/>
</dbReference>
<evidence type="ECO:0000256" key="23">
    <source>
        <dbReference type="SAM" id="MobiDB-lite"/>
    </source>
</evidence>
<dbReference type="Gene3D" id="3.90.320.10">
    <property type="match status" value="1"/>
</dbReference>
<evidence type="ECO:0000256" key="14">
    <source>
        <dbReference type="ARBA" id="ARBA00023004"/>
    </source>
</evidence>
<dbReference type="GO" id="GO:0005524">
    <property type="term" value="F:ATP binding"/>
    <property type="evidence" value="ECO:0007669"/>
    <property type="project" value="UniProtKB-UniRule"/>
</dbReference>
<keyword evidence="16 22" id="KW-0238">DNA-binding</keyword>
<dbReference type="GO" id="GO:0003677">
    <property type="term" value="F:DNA binding"/>
    <property type="evidence" value="ECO:0007669"/>
    <property type="project" value="UniProtKB-UniRule"/>
</dbReference>
<evidence type="ECO:0000256" key="4">
    <source>
        <dbReference type="ARBA" id="ARBA00022485"/>
    </source>
</evidence>
<feature type="region of interest" description="Disordered" evidence="23">
    <location>
        <begin position="18"/>
        <end position="68"/>
    </location>
</feature>
<feature type="domain" description="DNA2/NAM7 helicase-like C-terminal" evidence="26">
    <location>
        <begin position="1044"/>
        <end position="1261"/>
    </location>
</feature>
<dbReference type="GO" id="GO:0005634">
    <property type="term" value="C:nucleus"/>
    <property type="evidence" value="ECO:0007669"/>
    <property type="project" value="UniProtKB-SubCell"/>
</dbReference>
<dbReference type="GO" id="GO:0046872">
    <property type="term" value="F:metal ion binding"/>
    <property type="evidence" value="ECO:0007669"/>
    <property type="project" value="UniProtKB-UniRule"/>
</dbReference>
<keyword evidence="7 22" id="KW-0479">Metal-binding</keyword>
<keyword evidence="5 22" id="KW-0235">DNA replication</keyword>
<keyword evidence="17" id="KW-0496">Mitochondrion</keyword>
<evidence type="ECO:0000313" key="29">
    <source>
        <dbReference type="Proteomes" id="UP001061958"/>
    </source>
</evidence>
<evidence type="ECO:0000256" key="17">
    <source>
        <dbReference type="ARBA" id="ARBA00023128"/>
    </source>
</evidence>
<evidence type="ECO:0000259" key="25">
    <source>
        <dbReference type="Pfam" id="PF13086"/>
    </source>
</evidence>
<dbReference type="Proteomes" id="UP001061958">
    <property type="component" value="Unassembled WGS sequence"/>
</dbReference>
<dbReference type="GO" id="GO:0017116">
    <property type="term" value="F:single-stranded DNA helicase activity"/>
    <property type="evidence" value="ECO:0007669"/>
    <property type="project" value="UniProtKB-UniRule"/>
</dbReference>
<evidence type="ECO:0000256" key="3">
    <source>
        <dbReference type="ARBA" id="ARBA00007913"/>
    </source>
</evidence>
<protein>
    <recommendedName>
        <fullName evidence="22">DNA replication ATP-dependent helicase/nuclease</fullName>
        <ecNumber evidence="22">3.1.-.-</ecNumber>
        <ecNumber evidence="22">3.6.4.12</ecNumber>
    </recommendedName>
</protein>
<evidence type="ECO:0000256" key="5">
    <source>
        <dbReference type="ARBA" id="ARBA00022705"/>
    </source>
</evidence>
<keyword evidence="14 22" id="KW-0408">Iron</keyword>
<comment type="subcellular location">
    <subcellularLocation>
        <location evidence="2">Mitochondrion</location>
    </subcellularLocation>
    <subcellularLocation>
        <location evidence="22">Nucleus</location>
    </subcellularLocation>
    <subcellularLocation>
        <location evidence="22">Chromosome</location>
    </subcellularLocation>
</comment>
<evidence type="ECO:0000259" key="24">
    <source>
        <dbReference type="Pfam" id="PF08696"/>
    </source>
</evidence>
<evidence type="ECO:0000256" key="16">
    <source>
        <dbReference type="ARBA" id="ARBA00023125"/>
    </source>
</evidence>
<keyword evidence="15 22" id="KW-0411">Iron-sulfur</keyword>
<organism evidence="28 29">
    <name type="scientific">Galdieria partita</name>
    <dbReference type="NCBI Taxonomy" id="83374"/>
    <lineage>
        <taxon>Eukaryota</taxon>
        <taxon>Rhodophyta</taxon>
        <taxon>Bangiophyceae</taxon>
        <taxon>Galdieriales</taxon>
        <taxon>Galdieriaceae</taxon>
        <taxon>Galdieria</taxon>
    </lineage>
</organism>
<feature type="domain" description="DNA2/NAM7 helicase helicase" evidence="25">
    <location>
        <begin position="968"/>
        <end position="1034"/>
    </location>
</feature>
<dbReference type="GO" id="GO:0033567">
    <property type="term" value="P:DNA replication, Okazaki fragment processing"/>
    <property type="evidence" value="ECO:0007669"/>
    <property type="project" value="UniProtKB-UniRule"/>
</dbReference>
<evidence type="ECO:0000256" key="9">
    <source>
        <dbReference type="ARBA" id="ARBA00022759"/>
    </source>
</evidence>
<dbReference type="Pfam" id="PF13087">
    <property type="entry name" value="AAA_12"/>
    <property type="match status" value="1"/>
</dbReference>
<dbReference type="OrthoDB" id="3651at2759"/>
<reference evidence="28" key="1">
    <citation type="journal article" date="2022" name="Proc. Natl. Acad. Sci. U.S.A.">
        <title>Life cycle and functional genomics of the unicellular red alga Galdieria for elucidating algal and plant evolution and industrial use.</title>
        <authorList>
            <person name="Hirooka S."/>
            <person name="Itabashi T."/>
            <person name="Ichinose T.M."/>
            <person name="Onuma R."/>
            <person name="Fujiwara T."/>
            <person name="Yamashita S."/>
            <person name="Jong L.W."/>
            <person name="Tomita R."/>
            <person name="Iwane A.H."/>
            <person name="Miyagishima S.Y."/>
        </authorList>
    </citation>
    <scope>NUCLEOTIDE SEQUENCE</scope>
    <source>
        <strain evidence="28">NBRC 102759</strain>
    </source>
</reference>
<dbReference type="InterPro" id="IPR041679">
    <property type="entry name" value="DNA2/NAM7-like_C"/>
</dbReference>
<dbReference type="EC" id="3.1.-.-" evidence="22"/>
<feature type="compositionally biased region" description="Basic residues" evidence="23">
    <location>
        <begin position="27"/>
        <end position="48"/>
    </location>
</feature>
<keyword evidence="11 22" id="KW-0378">Hydrolase</keyword>
<evidence type="ECO:0000256" key="18">
    <source>
        <dbReference type="ARBA" id="ARBA00023204"/>
    </source>
</evidence>
<dbReference type="GO" id="GO:0005694">
    <property type="term" value="C:chromosome"/>
    <property type="evidence" value="ECO:0007669"/>
    <property type="project" value="UniProtKB-SubCell"/>
</dbReference>
<evidence type="ECO:0000256" key="11">
    <source>
        <dbReference type="ARBA" id="ARBA00022801"/>
    </source>
</evidence>
<evidence type="ECO:0000256" key="2">
    <source>
        <dbReference type="ARBA" id="ARBA00004173"/>
    </source>
</evidence>
<keyword evidence="13 22" id="KW-0067">ATP-binding</keyword>
<dbReference type="GO" id="GO:0005739">
    <property type="term" value="C:mitochondrion"/>
    <property type="evidence" value="ECO:0007669"/>
    <property type="project" value="UniProtKB-SubCell"/>
</dbReference>
<evidence type="ECO:0000313" key="28">
    <source>
        <dbReference type="EMBL" id="GJQ11968.1"/>
    </source>
</evidence>
<comment type="caution">
    <text evidence="28">The sequence shown here is derived from an EMBL/GenBank/DDBJ whole genome shotgun (WGS) entry which is preliminary data.</text>
</comment>
<evidence type="ECO:0000256" key="20">
    <source>
        <dbReference type="ARBA" id="ARBA00023268"/>
    </source>
</evidence>
<keyword evidence="6 22" id="KW-0540">Nuclease</keyword>
<dbReference type="EC" id="3.6.4.12" evidence="22"/>
<feature type="compositionally biased region" description="Basic and acidic residues" evidence="23">
    <location>
        <begin position="52"/>
        <end position="68"/>
    </location>
</feature>
<keyword evidence="10 22" id="KW-0227">DNA damage</keyword>
<dbReference type="GO" id="GO:0071932">
    <property type="term" value="P:replication fork reversal"/>
    <property type="evidence" value="ECO:0007669"/>
    <property type="project" value="TreeGrafter"/>
</dbReference>
<keyword evidence="20 22" id="KW-0511">Multifunctional enzyme</keyword>
<dbReference type="InterPro" id="IPR026851">
    <property type="entry name" value="Dna2/JHS1_DEXXQ-box"/>
</dbReference>
<dbReference type="InterPro" id="IPR027417">
    <property type="entry name" value="P-loop_NTPase"/>
</dbReference>
<dbReference type="CDD" id="cd18041">
    <property type="entry name" value="DEXXQc_DNA2"/>
    <property type="match status" value="1"/>
</dbReference>
<evidence type="ECO:0000259" key="26">
    <source>
        <dbReference type="Pfam" id="PF13087"/>
    </source>
</evidence>
<dbReference type="PANTHER" id="PTHR10887">
    <property type="entry name" value="DNA2/NAM7 HELICASE FAMILY"/>
    <property type="match status" value="1"/>
</dbReference>
<dbReference type="SUPFAM" id="SSF52540">
    <property type="entry name" value="P-loop containing nucleoside triphosphate hydrolases"/>
    <property type="match status" value="1"/>
</dbReference>
<keyword evidence="18 22" id="KW-0234">DNA repair</keyword>
<evidence type="ECO:0000256" key="12">
    <source>
        <dbReference type="ARBA" id="ARBA00022806"/>
    </source>
</evidence>